<keyword evidence="2 6" id="KW-0813">Transport</keyword>
<dbReference type="PANTHER" id="PTHR11101">
    <property type="entry name" value="PHOSPHATE TRANSPORTER"/>
    <property type="match status" value="1"/>
</dbReference>
<evidence type="ECO:0000256" key="2">
    <source>
        <dbReference type="ARBA" id="ARBA00022448"/>
    </source>
</evidence>
<name>A0A838XUN6_9HYPH</name>
<feature type="transmembrane region" description="Helical" evidence="6">
    <location>
        <begin position="169"/>
        <end position="187"/>
    </location>
</feature>
<dbReference type="EMBL" id="JACEON010000003">
    <property type="protein sequence ID" value="MBA4610774.1"/>
    <property type="molecule type" value="Genomic_DNA"/>
</dbReference>
<evidence type="ECO:0000256" key="6">
    <source>
        <dbReference type="RuleBase" id="RU363058"/>
    </source>
</evidence>
<feature type="transmembrane region" description="Helical" evidence="6">
    <location>
        <begin position="300"/>
        <end position="319"/>
    </location>
</feature>
<feature type="transmembrane region" description="Helical" evidence="6">
    <location>
        <begin position="34"/>
        <end position="54"/>
    </location>
</feature>
<feature type="transmembrane region" description="Helical" evidence="6">
    <location>
        <begin position="264"/>
        <end position="288"/>
    </location>
</feature>
<dbReference type="GO" id="GO:0035435">
    <property type="term" value="P:phosphate ion transmembrane transport"/>
    <property type="evidence" value="ECO:0007669"/>
    <property type="project" value="TreeGrafter"/>
</dbReference>
<evidence type="ECO:0000256" key="4">
    <source>
        <dbReference type="ARBA" id="ARBA00022989"/>
    </source>
</evidence>
<proteinExistence type="inferred from homology"/>
<feature type="transmembrane region" description="Helical" evidence="6">
    <location>
        <begin position="60"/>
        <end position="78"/>
    </location>
</feature>
<keyword evidence="6" id="KW-0592">Phosphate transport</keyword>
<feature type="transmembrane region" description="Helical" evidence="6">
    <location>
        <begin position="393"/>
        <end position="412"/>
    </location>
</feature>
<protein>
    <recommendedName>
        <fullName evidence="6">Phosphate transporter</fullName>
    </recommendedName>
</protein>
<dbReference type="GO" id="GO:0005315">
    <property type="term" value="F:phosphate transmembrane transporter activity"/>
    <property type="evidence" value="ECO:0007669"/>
    <property type="project" value="InterPro"/>
</dbReference>
<evidence type="ECO:0000313" key="8">
    <source>
        <dbReference type="Proteomes" id="UP000559404"/>
    </source>
</evidence>
<evidence type="ECO:0000313" key="7">
    <source>
        <dbReference type="EMBL" id="MBA4610774.1"/>
    </source>
</evidence>
<comment type="subcellular location">
    <subcellularLocation>
        <location evidence="1 6">Membrane</location>
        <topology evidence="1 6">Multi-pass membrane protein</topology>
    </subcellularLocation>
</comment>
<keyword evidence="3 6" id="KW-0812">Transmembrane</keyword>
<reference evidence="7 8" key="2">
    <citation type="submission" date="2020-08" db="EMBL/GenBank/DDBJ databases">
        <title>Stappia taiwanensis sp. nov., isolated from a coastal thermal spring.</title>
        <authorList>
            <person name="Kampfer P."/>
        </authorList>
    </citation>
    <scope>NUCLEOTIDE SEQUENCE [LARGE SCALE GENOMIC DNA]</scope>
    <source>
        <strain evidence="7 8">DSM 23284</strain>
    </source>
</reference>
<organism evidence="7 8">
    <name type="scientific">Stappia taiwanensis</name>
    <dbReference type="NCBI Taxonomy" id="992267"/>
    <lineage>
        <taxon>Bacteria</taxon>
        <taxon>Pseudomonadati</taxon>
        <taxon>Pseudomonadota</taxon>
        <taxon>Alphaproteobacteria</taxon>
        <taxon>Hyphomicrobiales</taxon>
        <taxon>Stappiaceae</taxon>
        <taxon>Stappia</taxon>
    </lineage>
</organism>
<dbReference type="Proteomes" id="UP000559404">
    <property type="component" value="Unassembled WGS sequence"/>
</dbReference>
<evidence type="ECO:0000256" key="3">
    <source>
        <dbReference type="ARBA" id="ARBA00022692"/>
    </source>
</evidence>
<dbReference type="Pfam" id="PF01384">
    <property type="entry name" value="PHO4"/>
    <property type="match status" value="1"/>
</dbReference>
<feature type="transmembrane region" description="Helical" evidence="6">
    <location>
        <begin position="418"/>
        <end position="435"/>
    </location>
</feature>
<feature type="transmembrane region" description="Helical" evidence="6">
    <location>
        <begin position="354"/>
        <end position="373"/>
    </location>
</feature>
<keyword evidence="4 6" id="KW-1133">Transmembrane helix</keyword>
<feature type="transmembrane region" description="Helical" evidence="6">
    <location>
        <begin position="475"/>
        <end position="500"/>
    </location>
</feature>
<sequence>MNVFRPPSTTTLDKDLEKFTYVEEATTFLSRSRVAQATGLAFLLVCAGVAALVFQSNPNWLLIAAAIAVGGYLALNIGANDVANNVGPAVGARVLSMGSALLLAALCESAGALIAGREVVTTISARIVNPSMFADPADFPLAMMAALVASALWINLATILRAPVSTTHAVVGGVFGAALATAGAVALDWHTIAAIAVSWMASPLLGALIAALCLALIKDRIIYREDKIAAAKCWVPVLFGVMVGVFAVYLLAIGIPGASIPLPAVVATGLAAAGLTATLTAPMVARAAEGLDNRNQSLRYLFRWPLILAAAILSFAHGANDVANAVGPVAAIVGALGGTNGLAGAAAGQSGSGLLFPVLLVGAAGISFGLLLFGPRLVRMVGERITRLNPIRAFCVALATGITVLMASGLGLPVSSTHIAVGAVFGVGFYREWFMNRDRLQKAVRRRAPFDERGVLREAEPADLRRRKLVRRAHVLTIVTAWLVTVPSTGALAACIWYALQWLR</sequence>
<keyword evidence="8" id="KW-1185">Reference proteome</keyword>
<dbReference type="GO" id="GO:0016020">
    <property type="term" value="C:membrane"/>
    <property type="evidence" value="ECO:0007669"/>
    <property type="project" value="UniProtKB-SubCell"/>
</dbReference>
<dbReference type="PANTHER" id="PTHR11101:SF80">
    <property type="entry name" value="PHOSPHATE TRANSPORTER"/>
    <property type="match status" value="1"/>
</dbReference>
<feature type="transmembrane region" description="Helical" evidence="6">
    <location>
        <begin position="90"/>
        <end position="114"/>
    </location>
</feature>
<feature type="transmembrane region" description="Helical" evidence="6">
    <location>
        <begin position="193"/>
        <end position="217"/>
    </location>
</feature>
<dbReference type="AlphaFoldDB" id="A0A838XUN6"/>
<dbReference type="RefSeq" id="WP_181758978.1">
    <property type="nucleotide sequence ID" value="NZ_BMCR01000004.1"/>
</dbReference>
<gene>
    <name evidence="7" type="ORF">H1W37_03865</name>
</gene>
<feature type="transmembrane region" description="Helical" evidence="6">
    <location>
        <begin position="139"/>
        <end position="157"/>
    </location>
</feature>
<comment type="similarity">
    <text evidence="6">Belongs to the inorganic phosphate transporter (PiT) (TC 2.A.20) family.</text>
</comment>
<dbReference type="InterPro" id="IPR001204">
    <property type="entry name" value="Phos_transporter"/>
</dbReference>
<evidence type="ECO:0000256" key="5">
    <source>
        <dbReference type="ARBA" id="ARBA00023136"/>
    </source>
</evidence>
<evidence type="ECO:0000256" key="1">
    <source>
        <dbReference type="ARBA" id="ARBA00004141"/>
    </source>
</evidence>
<reference evidence="7 8" key="1">
    <citation type="submission" date="2020-07" db="EMBL/GenBank/DDBJ databases">
        <authorList>
            <person name="Li M."/>
        </authorList>
    </citation>
    <scope>NUCLEOTIDE SEQUENCE [LARGE SCALE GENOMIC DNA]</scope>
    <source>
        <strain evidence="7 8">DSM 23284</strain>
    </source>
</reference>
<accession>A0A838XUN6</accession>
<keyword evidence="5 6" id="KW-0472">Membrane</keyword>
<feature type="transmembrane region" description="Helical" evidence="6">
    <location>
        <begin position="229"/>
        <end position="252"/>
    </location>
</feature>
<comment type="caution">
    <text evidence="7">The sequence shown here is derived from an EMBL/GenBank/DDBJ whole genome shotgun (WGS) entry which is preliminary data.</text>
</comment>